<evidence type="ECO:0000256" key="6">
    <source>
        <dbReference type="ARBA" id="ARBA00022759"/>
    </source>
</evidence>
<evidence type="ECO:0000256" key="13">
    <source>
        <dbReference type="ARBA" id="ARBA00029523"/>
    </source>
</evidence>
<dbReference type="Pfam" id="PF03838">
    <property type="entry name" value="RecU"/>
    <property type="match status" value="1"/>
</dbReference>
<dbReference type="EMBL" id="JXCL01000040">
    <property type="protein sequence ID" value="KIL12114.1"/>
    <property type="molecule type" value="Genomic_DNA"/>
</dbReference>
<evidence type="ECO:0000313" key="15">
    <source>
        <dbReference type="Proteomes" id="UP000031978"/>
    </source>
</evidence>
<evidence type="ECO:0000256" key="2">
    <source>
        <dbReference type="ARBA" id="ARBA00004496"/>
    </source>
</evidence>
<comment type="caution">
    <text evidence="14">The sequence shown here is derived from an EMBL/GenBank/DDBJ whole genome shotgun (WGS) entry which is preliminary data.</text>
</comment>
<dbReference type="GO" id="GO:0005737">
    <property type="term" value="C:cytoplasm"/>
    <property type="evidence" value="ECO:0007669"/>
    <property type="project" value="UniProtKB-SubCell"/>
</dbReference>
<dbReference type="InterPro" id="IPR011856">
    <property type="entry name" value="tRNA_endonuc-like_dom_sf"/>
</dbReference>
<proteinExistence type="inferred from homology"/>
<protein>
    <recommendedName>
        <fullName evidence="13">Holliday junction resolvase RecU</fullName>
    </recommendedName>
</protein>
<keyword evidence="6" id="KW-0255">Endonuclease</keyword>
<sequence>MSSVNWNTLLDIDNHRIPHLTIKHKERIGSLSTNLGKVFEANIQQSAKDQGLFFYRIKDVNPMALKQSFGVSKNKYDCILFANGHLFPLELKSTKSKSVSFSESMIKSQQIKHLKEAAEYEGVLPGFLFNFREPENRVFFVHIKDFLTYKNIAEKQLAHTYISKVNKSSIPINICEEIGTEVSWMKKKVNYTYYINKMCDNLIRKNQLLDNLSPSYIDDKPTMEVSTS</sequence>
<evidence type="ECO:0000256" key="10">
    <source>
        <dbReference type="ARBA" id="ARBA00023172"/>
    </source>
</evidence>
<accession>A0AB34QQ10</accession>
<evidence type="ECO:0000256" key="9">
    <source>
        <dbReference type="ARBA" id="ARBA00022842"/>
    </source>
</evidence>
<evidence type="ECO:0000256" key="5">
    <source>
        <dbReference type="ARBA" id="ARBA00022723"/>
    </source>
</evidence>
<dbReference type="GO" id="GO:0006310">
    <property type="term" value="P:DNA recombination"/>
    <property type="evidence" value="ECO:0007669"/>
    <property type="project" value="UniProtKB-KW"/>
</dbReference>
<comment type="subcellular location">
    <subcellularLocation>
        <location evidence="2">Cytoplasm</location>
    </subcellularLocation>
</comment>
<organism evidence="14 15">
    <name type="scientific">Bacillus pumilus</name>
    <name type="common">Bacillus mesentericus</name>
    <dbReference type="NCBI Taxonomy" id="1408"/>
    <lineage>
        <taxon>Bacteria</taxon>
        <taxon>Bacillati</taxon>
        <taxon>Bacillota</taxon>
        <taxon>Bacilli</taxon>
        <taxon>Bacillales</taxon>
        <taxon>Bacillaceae</taxon>
        <taxon>Bacillus</taxon>
    </lineage>
</organism>
<dbReference type="InterPro" id="IPR011335">
    <property type="entry name" value="Restrct_endonuc-II-like"/>
</dbReference>
<dbReference type="Proteomes" id="UP000031978">
    <property type="component" value="Unassembled WGS sequence"/>
</dbReference>
<dbReference type="GO" id="GO:0016787">
    <property type="term" value="F:hydrolase activity"/>
    <property type="evidence" value="ECO:0007669"/>
    <property type="project" value="UniProtKB-KW"/>
</dbReference>
<dbReference type="AlphaFoldDB" id="A0AB34QQ10"/>
<gene>
    <name evidence="14" type="ORF">B4127_1445</name>
</gene>
<dbReference type="GO" id="GO:0003676">
    <property type="term" value="F:nucleic acid binding"/>
    <property type="evidence" value="ECO:0007669"/>
    <property type="project" value="InterPro"/>
</dbReference>
<dbReference type="Gene3D" id="3.40.1350.10">
    <property type="match status" value="1"/>
</dbReference>
<evidence type="ECO:0000256" key="12">
    <source>
        <dbReference type="ARBA" id="ARBA00023447"/>
    </source>
</evidence>
<evidence type="ECO:0000256" key="11">
    <source>
        <dbReference type="ARBA" id="ARBA00023204"/>
    </source>
</evidence>
<dbReference type="InterPro" id="IPR004612">
    <property type="entry name" value="Resolv_RecU"/>
</dbReference>
<comment type="similarity">
    <text evidence="12">Belongs to the RecU family.</text>
</comment>
<evidence type="ECO:0000256" key="3">
    <source>
        <dbReference type="ARBA" id="ARBA00022490"/>
    </source>
</evidence>
<evidence type="ECO:0000256" key="7">
    <source>
        <dbReference type="ARBA" id="ARBA00022763"/>
    </source>
</evidence>
<name>A0AB34QQ10_BACPU</name>
<evidence type="ECO:0000256" key="4">
    <source>
        <dbReference type="ARBA" id="ARBA00022722"/>
    </source>
</evidence>
<dbReference type="GO" id="GO:0006281">
    <property type="term" value="P:DNA repair"/>
    <property type="evidence" value="ECO:0007669"/>
    <property type="project" value="UniProtKB-KW"/>
</dbReference>
<reference evidence="14 15" key="1">
    <citation type="submission" date="2014-12" db="EMBL/GenBank/DDBJ databases">
        <title>Draft Genome Sequences of Five Spore-Forming Food Isolates of Bacillus pumilus.</title>
        <authorList>
            <person name="de Jong A."/>
            <person name="van Heel A.J."/>
            <person name="Montalban-Lopez M."/>
            <person name="Krawczyk A.O."/>
            <person name="Berendsen E.M."/>
            <person name="Wells-Bennik M."/>
            <person name="Kuipers O.P."/>
        </authorList>
    </citation>
    <scope>NUCLEOTIDE SEQUENCE [LARGE SCALE GENOMIC DNA]</scope>
    <source>
        <strain evidence="14 15">B4127</strain>
    </source>
</reference>
<evidence type="ECO:0000256" key="8">
    <source>
        <dbReference type="ARBA" id="ARBA00022801"/>
    </source>
</evidence>
<keyword evidence="4" id="KW-0540">Nuclease</keyword>
<dbReference type="GO" id="GO:0004519">
    <property type="term" value="F:endonuclease activity"/>
    <property type="evidence" value="ECO:0007669"/>
    <property type="project" value="UniProtKB-KW"/>
</dbReference>
<keyword evidence="10" id="KW-0233">DNA recombination</keyword>
<keyword evidence="5" id="KW-0479">Metal-binding</keyword>
<keyword evidence="7" id="KW-0227">DNA damage</keyword>
<evidence type="ECO:0000256" key="1">
    <source>
        <dbReference type="ARBA" id="ARBA00001946"/>
    </source>
</evidence>
<keyword evidence="9" id="KW-0460">Magnesium</keyword>
<keyword evidence="11" id="KW-0234">DNA repair</keyword>
<keyword evidence="8" id="KW-0378">Hydrolase</keyword>
<dbReference type="GO" id="GO:0046872">
    <property type="term" value="F:metal ion binding"/>
    <property type="evidence" value="ECO:0007669"/>
    <property type="project" value="UniProtKB-KW"/>
</dbReference>
<comment type="cofactor">
    <cofactor evidence="1">
        <name>Mg(2+)</name>
        <dbReference type="ChEBI" id="CHEBI:18420"/>
    </cofactor>
</comment>
<keyword evidence="3" id="KW-0963">Cytoplasm</keyword>
<dbReference type="SUPFAM" id="SSF52980">
    <property type="entry name" value="Restriction endonuclease-like"/>
    <property type="match status" value="1"/>
</dbReference>
<evidence type="ECO:0000313" key="14">
    <source>
        <dbReference type="EMBL" id="KIL12114.1"/>
    </source>
</evidence>